<feature type="transmembrane region" description="Helical" evidence="1">
    <location>
        <begin position="193"/>
        <end position="215"/>
    </location>
</feature>
<feature type="transmembrane region" description="Helical" evidence="1">
    <location>
        <begin position="276"/>
        <end position="307"/>
    </location>
</feature>
<feature type="transmembrane region" description="Helical" evidence="1">
    <location>
        <begin position="88"/>
        <end position="112"/>
    </location>
</feature>
<dbReference type="EMBL" id="JAFFJS010000003">
    <property type="protein sequence ID" value="MBM9433296.1"/>
    <property type="molecule type" value="Genomic_DNA"/>
</dbReference>
<gene>
    <name evidence="2" type="ORF">JVW63_06245</name>
</gene>
<dbReference type="PANTHER" id="PTHR47704">
    <property type="entry name" value="POTASSIUM TRANSPORTER KIMA"/>
    <property type="match status" value="1"/>
</dbReference>
<sequence>MTATRTPGDYRNLRVAATAGLALLLLVQTPQSIIQAGGGASLDREYGASLLIGATVLLAVALGYRLLTRMVPRTADHQLVARYISEPFSVVAAAAKLMSYALIVAIAAGFAVRSLSPLIDLGSLDLPFVQSIAIVVLAVPTLLGWQPGPRTLIATIAPAAASIGVIIVGGLIIELASGLKTLPEAGAIDSPVGVTWLLGGGVLGACLPAAVLGLMTERSFGEETSRRIEPRSLLTVMIPTILGIAALLYLSDVVSLPPSTKAPSVIALAEVFFPDAVVAIIAVSFSLAGLGIALAAYCQLILLLRLLATDGILPRHVAAADAHGSRRAVFGVIALTCAVAVYLIASPLGGSTMVVTIMFVGFLLTMVALLARARKLRRASTDLRERQNASRSTRTALVLGLFVLSILAISTFVQPVFTVAGLTILAIPSVALLALRRGMGKIGATLAASDLSAGRSLPTRVHAIVLVEKLDRPTLQAISYVRATRPSTMTGLVVDVDPQVTEALTRDWMAAELPVELRILGTPRGAARRPVIEHVRSLRRASARDIVIIYAPRVVSPSATWQRFFVRHSTPALLSELKLEPGVIVAEVPYQIEDVEEQ</sequence>
<reference evidence="3" key="1">
    <citation type="submission" date="2021-02" db="EMBL/GenBank/DDBJ databases">
        <title>Leucobacter sp. CX169.</title>
        <authorList>
            <person name="Cheng Y."/>
        </authorList>
    </citation>
    <scope>NUCLEOTIDE SEQUENCE [LARGE SCALE GENOMIC DNA]</scope>
    <source>
        <strain evidence="3">JY899</strain>
    </source>
</reference>
<keyword evidence="3" id="KW-1185">Reference proteome</keyword>
<dbReference type="Proteomes" id="UP000705983">
    <property type="component" value="Unassembled WGS sequence"/>
</dbReference>
<organism evidence="2 3">
    <name type="scientific">Flaviflexus equikiangi</name>
    <dbReference type="NCBI Taxonomy" id="2758573"/>
    <lineage>
        <taxon>Bacteria</taxon>
        <taxon>Bacillati</taxon>
        <taxon>Actinomycetota</taxon>
        <taxon>Actinomycetes</taxon>
        <taxon>Actinomycetales</taxon>
        <taxon>Actinomycetaceae</taxon>
        <taxon>Flaviflexus</taxon>
    </lineage>
</organism>
<keyword evidence="1" id="KW-0812">Transmembrane</keyword>
<dbReference type="InterPro" id="IPR053153">
    <property type="entry name" value="APC_K+_Transporter"/>
</dbReference>
<feature type="transmembrane region" description="Helical" evidence="1">
    <location>
        <begin position="392"/>
        <end position="410"/>
    </location>
</feature>
<keyword evidence="1" id="KW-1133">Transmembrane helix</keyword>
<evidence type="ECO:0000313" key="3">
    <source>
        <dbReference type="Proteomes" id="UP000705983"/>
    </source>
</evidence>
<dbReference type="Gene3D" id="1.20.1740.10">
    <property type="entry name" value="Amino acid/polyamine transporter I"/>
    <property type="match status" value="1"/>
</dbReference>
<evidence type="ECO:0000313" key="2">
    <source>
        <dbReference type="EMBL" id="MBM9433296.1"/>
    </source>
</evidence>
<comment type="caution">
    <text evidence="2">The sequence shown here is derived from an EMBL/GenBank/DDBJ whole genome shotgun (WGS) entry which is preliminary data.</text>
</comment>
<protein>
    <submittedName>
        <fullName evidence="2">APC family permease</fullName>
    </submittedName>
</protein>
<feature type="transmembrane region" description="Helical" evidence="1">
    <location>
        <begin position="152"/>
        <end position="173"/>
    </location>
</feature>
<accession>A0ABS2TF63</accession>
<feature type="transmembrane region" description="Helical" evidence="1">
    <location>
        <begin position="236"/>
        <end position="256"/>
    </location>
</feature>
<keyword evidence="1" id="KW-0472">Membrane</keyword>
<name>A0ABS2TF63_9ACTO</name>
<feature type="transmembrane region" description="Helical" evidence="1">
    <location>
        <begin position="124"/>
        <end position="145"/>
    </location>
</feature>
<proteinExistence type="predicted"/>
<dbReference type="PANTHER" id="PTHR47704:SF1">
    <property type="entry name" value="POTASSIUM TRANSPORTER KIMA"/>
    <property type="match status" value="1"/>
</dbReference>
<feature type="transmembrane region" description="Helical" evidence="1">
    <location>
        <begin position="46"/>
        <end position="67"/>
    </location>
</feature>
<feature type="transmembrane region" description="Helical" evidence="1">
    <location>
        <begin position="351"/>
        <end position="371"/>
    </location>
</feature>
<feature type="transmembrane region" description="Helical" evidence="1">
    <location>
        <begin position="328"/>
        <end position="345"/>
    </location>
</feature>
<dbReference type="RefSeq" id="WP_187996639.1">
    <property type="nucleotide sequence ID" value="NZ_JACEXG010000003.1"/>
</dbReference>
<evidence type="ECO:0000256" key="1">
    <source>
        <dbReference type="SAM" id="Phobius"/>
    </source>
</evidence>
<feature type="transmembrane region" description="Helical" evidence="1">
    <location>
        <begin position="416"/>
        <end position="435"/>
    </location>
</feature>